<reference evidence="2" key="1">
    <citation type="journal article" date="2023" name="Nat. Plants">
        <title>Single-cell RNA sequencing provides a high-resolution roadmap for understanding the multicellular compartmentation of specialized metabolism.</title>
        <authorList>
            <person name="Sun S."/>
            <person name="Shen X."/>
            <person name="Li Y."/>
            <person name="Li Y."/>
            <person name="Wang S."/>
            <person name="Li R."/>
            <person name="Zhang H."/>
            <person name="Shen G."/>
            <person name="Guo B."/>
            <person name="Wei J."/>
            <person name="Xu J."/>
            <person name="St-Pierre B."/>
            <person name="Chen S."/>
            <person name="Sun C."/>
        </authorList>
    </citation>
    <scope>NUCLEOTIDE SEQUENCE [LARGE SCALE GENOMIC DNA]</scope>
</reference>
<keyword evidence="2" id="KW-1185">Reference proteome</keyword>
<evidence type="ECO:0000313" key="1">
    <source>
        <dbReference type="EMBL" id="KAI5667547.1"/>
    </source>
</evidence>
<organism evidence="1 2">
    <name type="scientific">Catharanthus roseus</name>
    <name type="common">Madagascar periwinkle</name>
    <name type="synonym">Vinca rosea</name>
    <dbReference type="NCBI Taxonomy" id="4058"/>
    <lineage>
        <taxon>Eukaryota</taxon>
        <taxon>Viridiplantae</taxon>
        <taxon>Streptophyta</taxon>
        <taxon>Embryophyta</taxon>
        <taxon>Tracheophyta</taxon>
        <taxon>Spermatophyta</taxon>
        <taxon>Magnoliopsida</taxon>
        <taxon>eudicotyledons</taxon>
        <taxon>Gunneridae</taxon>
        <taxon>Pentapetalae</taxon>
        <taxon>asterids</taxon>
        <taxon>lamiids</taxon>
        <taxon>Gentianales</taxon>
        <taxon>Apocynaceae</taxon>
        <taxon>Rauvolfioideae</taxon>
        <taxon>Vinceae</taxon>
        <taxon>Catharanthinae</taxon>
        <taxon>Catharanthus</taxon>
    </lineage>
</organism>
<comment type="caution">
    <text evidence="1">The sequence shown here is derived from an EMBL/GenBank/DDBJ whole genome shotgun (WGS) entry which is preliminary data.</text>
</comment>
<protein>
    <submittedName>
        <fullName evidence="1">Uncharacterized protein</fullName>
    </submittedName>
</protein>
<gene>
    <name evidence="1" type="ORF">M9H77_17400</name>
</gene>
<accession>A0ACC0B4H1</accession>
<dbReference type="EMBL" id="CM044704">
    <property type="protein sequence ID" value="KAI5667547.1"/>
    <property type="molecule type" value="Genomic_DNA"/>
</dbReference>
<proteinExistence type="predicted"/>
<name>A0ACC0B4H1_CATRO</name>
<sequence length="104" mass="11497">MDTKCKTNKHMYQSEQLPKDTIEAARCGILNAMSNRMVGKTTCFEEARVLFTKYTSHLSSLWEIEDRSCKFGAVIPLSDIVEIGDVIPLFGAVIPLSANAETGL</sequence>
<dbReference type="Proteomes" id="UP001060085">
    <property type="component" value="Linkage Group LG04"/>
</dbReference>
<evidence type="ECO:0000313" key="2">
    <source>
        <dbReference type="Proteomes" id="UP001060085"/>
    </source>
</evidence>